<sequence length="519" mass="60184">MEEIKFTLDRLHRADKQLRIDMVQPEQPGLLLPDPLSVMIMTEGALNPFFGVMDVEPDLPSPMDIPQVRSLLKTPSPERRRMERTPPKPLPDLEHLISPEKITLREEEPIRLPEVELEKDLREVTAEELDFLMAIEPPFPTEEVPRERRVAKPHRKRSKEEEAREEVRRQEMEVLVARSPPSRLREELGPEFDSIVLLHEVTGEPILVPPVLAIPPEVTPAEVRMPPPPSIPVSVSPKAVRAPLRSPQLLLPEIFDLPPIRPRRRRRRQLRFVDEMLQIPRQEMEEQIADVHAHCQLRVPVELPHRRRKTPAEFLNNPTYDRWIPPDLHSLWSRCAVVERVDYAGRRAEEAEEEEEERRREQEEEERRREQETISEAEVLREGLEPSGPFISSEISLEISEEEKTRVSLATPEEKRFSSEVEEPALPIVQELPELGPELPWDSTEITVEAVQRIVQAQLERYGETDFLSLVPYTFSRLIASKVFFNCLVLCKARILSLKQQKPYGRILIKPGPLFPRAT</sequence>
<dbReference type="InParanoid" id="A0A6P7WT56"/>
<dbReference type="Proteomes" id="UP000515156">
    <property type="component" value="Chromosome 14"/>
</dbReference>
<feature type="compositionally biased region" description="Basic and acidic residues" evidence="1">
    <location>
        <begin position="357"/>
        <end position="384"/>
    </location>
</feature>
<dbReference type="GO" id="GO:0051177">
    <property type="term" value="P:meiotic sister chromatid cohesion"/>
    <property type="evidence" value="ECO:0007669"/>
    <property type="project" value="TreeGrafter"/>
</dbReference>
<dbReference type="CTD" id="9985"/>
<evidence type="ECO:0000313" key="3">
    <source>
        <dbReference type="Proteomes" id="UP000515156"/>
    </source>
</evidence>
<dbReference type="GO" id="GO:0003682">
    <property type="term" value="F:chromatin binding"/>
    <property type="evidence" value="ECO:0007669"/>
    <property type="project" value="TreeGrafter"/>
</dbReference>
<dbReference type="GeneID" id="115457991"/>
<evidence type="ECO:0000256" key="1">
    <source>
        <dbReference type="SAM" id="MobiDB-lite"/>
    </source>
</evidence>
<feature type="region of interest" description="Disordered" evidence="1">
    <location>
        <begin position="74"/>
        <end position="94"/>
    </location>
</feature>
<dbReference type="Pfam" id="PF04824">
    <property type="entry name" value="Rad21_Rec8"/>
    <property type="match status" value="1"/>
</dbReference>
<dbReference type="InterPro" id="IPR039781">
    <property type="entry name" value="Rad21/Rec8-like"/>
</dbReference>
<dbReference type="InterPro" id="IPR006909">
    <property type="entry name" value="Rad21/Rec8_C_eu"/>
</dbReference>
<dbReference type="AlphaFoldDB" id="A0A6P7WT56"/>
<dbReference type="InterPro" id="IPR036390">
    <property type="entry name" value="WH_DNA-bd_sf"/>
</dbReference>
<dbReference type="PANTHER" id="PTHR12585:SF27">
    <property type="entry name" value="MEIOTIC RECOMBINATION PROTEIN REC8 HOMOLOG"/>
    <property type="match status" value="1"/>
</dbReference>
<dbReference type="SUPFAM" id="SSF46785">
    <property type="entry name" value="Winged helix' DNA-binding domain"/>
    <property type="match status" value="1"/>
</dbReference>
<dbReference type="GO" id="GO:0030893">
    <property type="term" value="C:meiotic cohesin complex"/>
    <property type="evidence" value="ECO:0007669"/>
    <property type="project" value="TreeGrafter"/>
</dbReference>
<name>A0A6P7WT56_9AMPH</name>
<organism evidence="3 4">
    <name type="scientific">Microcaecilia unicolor</name>
    <dbReference type="NCBI Taxonomy" id="1415580"/>
    <lineage>
        <taxon>Eukaryota</taxon>
        <taxon>Metazoa</taxon>
        <taxon>Chordata</taxon>
        <taxon>Craniata</taxon>
        <taxon>Vertebrata</taxon>
        <taxon>Euteleostomi</taxon>
        <taxon>Amphibia</taxon>
        <taxon>Gymnophiona</taxon>
        <taxon>Siphonopidae</taxon>
        <taxon>Microcaecilia</taxon>
    </lineage>
</organism>
<dbReference type="FunCoup" id="A0A6P7WT56">
    <property type="interactions" value="713"/>
</dbReference>
<gene>
    <name evidence="4" type="primary">REC8</name>
</gene>
<accession>A0A6P7WT56</accession>
<dbReference type="OrthoDB" id="10071381at2759"/>
<reference evidence="4" key="1">
    <citation type="submission" date="2025-08" db="UniProtKB">
        <authorList>
            <consortium name="RefSeq"/>
        </authorList>
    </citation>
    <scope>IDENTIFICATION</scope>
</reference>
<dbReference type="CDD" id="cd21794">
    <property type="entry name" value="Rad21_Rec8_M_Rec8"/>
    <property type="match status" value="1"/>
</dbReference>
<feature type="domain" description="Rad21/Rec8-like protein C-terminal eukaryotic" evidence="2">
    <location>
        <begin position="463"/>
        <end position="513"/>
    </location>
</feature>
<feature type="region of interest" description="Disordered" evidence="1">
    <location>
        <begin position="346"/>
        <end position="387"/>
    </location>
</feature>
<proteinExistence type="predicted"/>
<feature type="compositionally biased region" description="Basic and acidic residues" evidence="1">
    <location>
        <begin position="76"/>
        <end position="94"/>
    </location>
</feature>
<evidence type="ECO:0000313" key="4">
    <source>
        <dbReference type="RefSeq" id="XP_030043593.1"/>
    </source>
</evidence>
<dbReference type="InterPro" id="IPR023093">
    <property type="entry name" value="ScpA-like_C"/>
</dbReference>
<dbReference type="RefSeq" id="XP_030043593.1">
    <property type="nucleotide sequence ID" value="XM_030187733.1"/>
</dbReference>
<dbReference type="Gene3D" id="1.10.10.580">
    <property type="entry name" value="Structural maintenance of chromosome 1. Chain E"/>
    <property type="match status" value="1"/>
</dbReference>
<protein>
    <submittedName>
        <fullName evidence="4">Meiotic recombination protein REC8 homolog</fullName>
    </submittedName>
</protein>
<feature type="region of interest" description="Disordered" evidence="1">
    <location>
        <begin position="143"/>
        <end position="165"/>
    </location>
</feature>
<keyword evidence="3" id="KW-1185">Reference proteome</keyword>
<dbReference type="GO" id="GO:0006302">
    <property type="term" value="P:double-strand break repair"/>
    <property type="evidence" value="ECO:0007669"/>
    <property type="project" value="TreeGrafter"/>
</dbReference>
<evidence type="ECO:0000259" key="2">
    <source>
        <dbReference type="Pfam" id="PF04824"/>
    </source>
</evidence>
<dbReference type="PANTHER" id="PTHR12585">
    <property type="entry name" value="SCC1 / RAD21 FAMILY MEMBER"/>
    <property type="match status" value="1"/>
</dbReference>
<dbReference type="KEGG" id="muo:115457991"/>